<keyword evidence="3" id="KW-1185">Reference proteome</keyword>
<name>A0A9P5GUS9_PENCR</name>
<comment type="caution">
    <text evidence="2">The sequence shown here is derived from an EMBL/GenBank/DDBJ whole genome shotgun (WGS) entry which is preliminary data.</text>
</comment>
<feature type="region of interest" description="Disordered" evidence="1">
    <location>
        <begin position="351"/>
        <end position="371"/>
    </location>
</feature>
<evidence type="ECO:0000256" key="1">
    <source>
        <dbReference type="SAM" id="MobiDB-lite"/>
    </source>
</evidence>
<evidence type="ECO:0000313" key="2">
    <source>
        <dbReference type="EMBL" id="KAF7530501.1"/>
    </source>
</evidence>
<proteinExistence type="predicted"/>
<dbReference type="EMBL" id="JAAOZQ010000001">
    <property type="protein sequence ID" value="KAF7530501.1"/>
    <property type="molecule type" value="Genomic_DNA"/>
</dbReference>
<organism evidence="2 3">
    <name type="scientific">Penicillium crustosum</name>
    <name type="common">Blue mold fungus</name>
    <dbReference type="NCBI Taxonomy" id="36656"/>
    <lineage>
        <taxon>Eukaryota</taxon>
        <taxon>Fungi</taxon>
        <taxon>Dikarya</taxon>
        <taxon>Ascomycota</taxon>
        <taxon>Pezizomycotina</taxon>
        <taxon>Eurotiomycetes</taxon>
        <taxon>Eurotiomycetidae</taxon>
        <taxon>Eurotiales</taxon>
        <taxon>Aspergillaceae</taxon>
        <taxon>Penicillium</taxon>
    </lineage>
</organism>
<feature type="compositionally biased region" description="Low complexity" evidence="1">
    <location>
        <begin position="184"/>
        <end position="209"/>
    </location>
</feature>
<gene>
    <name evidence="2" type="ORF">PCG10_000001</name>
</gene>
<evidence type="ECO:0000313" key="3">
    <source>
        <dbReference type="Proteomes" id="UP000701341"/>
    </source>
</evidence>
<feature type="region of interest" description="Disordered" evidence="1">
    <location>
        <begin position="182"/>
        <end position="209"/>
    </location>
</feature>
<dbReference type="AlphaFoldDB" id="A0A9P5GUS9"/>
<dbReference type="Proteomes" id="UP000701341">
    <property type="component" value="Unassembled WGS sequence"/>
</dbReference>
<reference evidence="2" key="1">
    <citation type="submission" date="2020-02" db="EMBL/GenBank/DDBJ databases">
        <authorList>
            <person name="Lichtner F.J."/>
        </authorList>
    </citation>
    <scope>NUCLEOTIDE SEQUENCE</scope>
    <source>
        <strain evidence="2">G10</strain>
    </source>
</reference>
<accession>A0A9P5GUS9</accession>
<protein>
    <submittedName>
        <fullName evidence="2">Uncharacterized protein</fullName>
    </submittedName>
</protein>
<feature type="compositionally biased region" description="Basic and acidic residues" evidence="1">
    <location>
        <begin position="1"/>
        <end position="10"/>
    </location>
</feature>
<feature type="region of interest" description="Disordered" evidence="1">
    <location>
        <begin position="1"/>
        <end position="21"/>
    </location>
</feature>
<sequence>MGTQDERSIQENDAPPAYHEALSCPTTSSRYGSLPSTMSVHGQWTKWKSMNLCGGSNAKDRQCLIEMQTGYSGKAPLGMRTGFLLRNGMSTKDPLLAAAGDESRGLHAFNPDGIVFLPPLDPVPKSDRMDTELLRAEPGTNNDIAFHFSIEVGDKEQREEFAWRKIKKGEDQAKRNGFKLVRFSSSPQSSQPSGSSSGQAPSSSSSSAPLAGKDGEIVAFLGWVMAWPSLTHAFTLEVVDGQSGALGGRWTLMVIVTAIRLYTLHGDDNGIALEAKTDLRHVIARPWGLPHVGNRGNPCPARGLFMPQYAPTEPPGHNAYHLLYALSKIFCIIRYQVVTYYIAGSVDRSGPNSVPKTMDPGSESYEKTGGNTSTEILQPAVLFLSGQSVFVESATPTLLYQLNRDIRSILNKDSSVALERVEQDVSDSETEIEGVTPGTQHKRHIFYLAHPVNAQYRTDIPAKYYITSAVPEMVGNIRFENSEARFQKTSFKAMLSTKRTASDKPLFYEGTQQLLLFDIQPNWKVGRNCYKWSDSNGRQVAVEEKEDDRYKLSVTSSMSQVSRDALVATWLLRLWHDTAESKQAEREFFESMASSEDCQEYMPRQCILM</sequence>